<dbReference type="WBParaSite" id="Gr19_v10_g13154.t2">
    <property type="protein sequence ID" value="Gr19_v10_g13154.t2"/>
    <property type="gene ID" value="Gr19_v10_g13154"/>
</dbReference>
<dbReference type="GO" id="GO:0005615">
    <property type="term" value="C:extracellular space"/>
    <property type="evidence" value="ECO:0007669"/>
    <property type="project" value="TreeGrafter"/>
</dbReference>
<feature type="domain" description="Thyroglobulin type-1" evidence="10">
    <location>
        <begin position="819"/>
        <end position="899"/>
    </location>
</feature>
<feature type="domain" description="Thyroglobulin type-1" evidence="10">
    <location>
        <begin position="1123"/>
        <end position="1195"/>
    </location>
</feature>
<dbReference type="Gene3D" id="4.10.410.10">
    <property type="entry name" value="Pancreatic trypsin inhibitor Kunitz domain"/>
    <property type="match status" value="1"/>
</dbReference>
<dbReference type="PROSITE" id="PS50279">
    <property type="entry name" value="BPTI_KUNITZ_2"/>
    <property type="match status" value="1"/>
</dbReference>
<evidence type="ECO:0000256" key="8">
    <source>
        <dbReference type="SAM" id="Phobius"/>
    </source>
</evidence>
<dbReference type="Pfam" id="PF00095">
    <property type="entry name" value="WAP"/>
    <property type="match status" value="1"/>
</dbReference>
<feature type="region of interest" description="Disordered" evidence="7">
    <location>
        <begin position="1630"/>
        <end position="1671"/>
    </location>
</feature>
<dbReference type="PANTHER" id="PTHR45938:SF11">
    <property type="entry name" value="WAP, KAZAL, IMMUNOGLOBULIN, KUNITZ AND NTR DOMAIN-CONTAINING PROTEIN 2-LIKE"/>
    <property type="match status" value="1"/>
</dbReference>
<keyword evidence="8" id="KW-0472">Membrane</keyword>
<feature type="compositionally biased region" description="Low complexity" evidence="7">
    <location>
        <begin position="1651"/>
        <end position="1670"/>
    </location>
</feature>
<dbReference type="PANTHER" id="PTHR45938">
    <property type="entry name" value="ACP24A4-RELATED"/>
    <property type="match status" value="1"/>
</dbReference>
<dbReference type="SUPFAM" id="SSF57256">
    <property type="entry name" value="Elafin-like"/>
    <property type="match status" value="1"/>
</dbReference>
<evidence type="ECO:0000256" key="2">
    <source>
        <dbReference type="ARBA" id="ARBA00022525"/>
    </source>
</evidence>
<dbReference type="PROSITE" id="PS00280">
    <property type="entry name" value="BPTI_KUNITZ_1"/>
    <property type="match status" value="1"/>
</dbReference>
<feature type="domain" description="Antistasin-like" evidence="11">
    <location>
        <begin position="564"/>
        <end position="589"/>
    </location>
</feature>
<feature type="domain" description="BPTI/Kunitz inhibitor" evidence="9">
    <location>
        <begin position="1369"/>
        <end position="1425"/>
    </location>
</feature>
<dbReference type="SMART" id="SM00131">
    <property type="entry name" value="KU"/>
    <property type="match status" value="1"/>
</dbReference>
<evidence type="ECO:0000259" key="11">
    <source>
        <dbReference type="PROSITE" id="PS51252"/>
    </source>
</evidence>
<evidence type="ECO:0000256" key="1">
    <source>
        <dbReference type="ARBA" id="ARBA00004613"/>
    </source>
</evidence>
<dbReference type="GO" id="GO:0050431">
    <property type="term" value="F:transforming growth factor beta binding"/>
    <property type="evidence" value="ECO:0007669"/>
    <property type="project" value="TreeGrafter"/>
</dbReference>
<dbReference type="Pfam" id="PF02822">
    <property type="entry name" value="Antistasin"/>
    <property type="match status" value="1"/>
</dbReference>
<feature type="transmembrane region" description="Helical" evidence="8">
    <location>
        <begin position="1558"/>
        <end position="1585"/>
    </location>
</feature>
<dbReference type="InterPro" id="IPR006150">
    <property type="entry name" value="Cys_repeat_1"/>
</dbReference>
<dbReference type="PROSITE" id="PS51252">
    <property type="entry name" value="ANTISTASIN"/>
    <property type="match status" value="1"/>
</dbReference>
<dbReference type="InterPro" id="IPR000716">
    <property type="entry name" value="Thyroglobulin_1"/>
</dbReference>
<feature type="domain" description="WAP" evidence="12">
    <location>
        <begin position="1070"/>
        <end position="1121"/>
    </location>
</feature>
<keyword evidence="8" id="KW-1133">Transmembrane helix</keyword>
<dbReference type="PROSITE" id="PS51390">
    <property type="entry name" value="WAP"/>
    <property type="match status" value="2"/>
</dbReference>
<evidence type="ECO:0000259" key="10">
    <source>
        <dbReference type="PROSITE" id="PS51162"/>
    </source>
</evidence>
<dbReference type="InterPro" id="IPR036645">
    <property type="entry name" value="Elafin-like_sf"/>
</dbReference>
<dbReference type="SUPFAM" id="SSF57610">
    <property type="entry name" value="Thyroglobulin type-1 domain"/>
    <property type="match status" value="3"/>
</dbReference>
<evidence type="ECO:0000313" key="14">
    <source>
        <dbReference type="WBParaSite" id="Gr19_v10_g13154.t2"/>
    </source>
</evidence>
<evidence type="ECO:0000259" key="12">
    <source>
        <dbReference type="PROSITE" id="PS51390"/>
    </source>
</evidence>
<evidence type="ECO:0000256" key="5">
    <source>
        <dbReference type="ARBA" id="ARBA00023319"/>
    </source>
</evidence>
<dbReference type="InterPro" id="IPR036857">
    <property type="entry name" value="Thyroglobulin_1_sf"/>
</dbReference>
<evidence type="ECO:0000256" key="7">
    <source>
        <dbReference type="SAM" id="MobiDB-lite"/>
    </source>
</evidence>
<protein>
    <submittedName>
        <fullName evidence="14">Uncharacterized protein</fullName>
    </submittedName>
</protein>
<keyword evidence="2" id="KW-0964">Secreted</keyword>
<reference evidence="14" key="1">
    <citation type="submission" date="2022-11" db="UniProtKB">
        <authorList>
            <consortium name="WormBaseParasite"/>
        </authorList>
    </citation>
    <scope>IDENTIFICATION</scope>
</reference>
<evidence type="ECO:0000256" key="3">
    <source>
        <dbReference type="ARBA" id="ARBA00022729"/>
    </source>
</evidence>
<dbReference type="Gene3D" id="4.10.75.10">
    <property type="entry name" value="Elafin-like"/>
    <property type="match status" value="2"/>
</dbReference>
<sequence>MKDVGEVTPTESFAFTAFSASSSAPCWPKSFQMFLSGSSSVELALFLFFCFWPTYSVSQAEEASLPQLLDSLEGTFNVLRVHRAVPSAVQEAMRERWVQTDACCASANVVLPSRQRLTYGLLFCRPDERCTSQNGQVGCASPIASNVGAGSGTVFVSPTLQQMPHAALPVNVVPLRPFLPIRPLQKPPPADENEAKYLGAGKSETNFPRGEEWTTGGGGWDGGDPCEGVTCDESPFHECQLVESDCGDKTTQKPKICPPVAKCLINPCPRGTPLRLPNSGVTALCRRDGQCLDGWCHKIGYNGLGFCCPLPVPSQIKDGRCEGKQTTKRMMAWEPRANCSAECRAEERKQSREEGEGAITQNTVKKPSAECPLIREERIQQLFYTIPHFSYIFDGCSLRCTRRTSSIPSNASLSLHNELHKKAEKIAEGSPVSGECPQWPSAFWTQFCPEGQRENGHDECEGEDGHCPSGLKCCVGPCNHRFCLYPSLEGNSECVAQSVAFRIVAELNSDNKSIFEPKCDAKGQFAAEQTDGDFTFCVDERGKELAGSRRRSDQFIGCDQKQNCPSAQCHLKCPFGFQFGSEGCPQCKCRDSPCHAVKCPKEMVCKMNPYNCRISPAKGQHPSTSKSNCAVPECLPNVCMKGEPLEDALSGQLVQCNERDGIKCPPGWHCHQIGIGPMGFCCSGMLLQSELLPSSNQCPTVPNLSYKLLKRRQSERILGCRLSRECPSRQICCFDGASTRCLALSEKGEVERSPVGGHQSELSPKKVRHLGECPFRLLNASNPGCASNCASDADCARRSPFLRCCPVGCGTQCQFGDKLTPCVHLLATTLREVDKLVEVPKSIGRPTVQCNGEGHFEKAQFDPMNGQFWCVDPVTGVEAVGSRISASPLGPVNPPPDDCSLRHFCKSNCSALKGLCPHGLRMDHRGCPLDEQCQCRNACDDFKCSFPDKEICLLKVVECVDEAICPPIPTCVQNVCQRFGVQSIGNFVCSNSAECQKKDGNPDRVVECKFGPSNFTLDRIGICCASPLGRLFKEQSLSALSADLSSSMSAGVDAFTGKTLSKVEGVSGSGGRRQGLCPAIDAGGVGEGDCSHVCSTDADCAGIQKCCPKTARGCRQCVQPLLTTNCQNLLSAVLSLDAARIQHFVSKPNCNSKTGAFSRVQCDGQGWCWCVESTSTGFPLSGTRLFQPMDGEMFCERPKPCPLEQCPANLCPFGVEVDLDGCPLSSECRCRSPCDQIKCPNGQICLLWSRNCLEAEQTPAEVFGRTVGICLPVPICEQSPCGGILKPLLNLALLVPQKCQLDADNGPISLPQCPAAFQCIRQRENYSVSTAPEGICCPGEKFVGDGAVESEDREQQISATARDKGANFCYLPVHQGSGVEECGMGRSEMRYFYDLKTDGCEAFLFAGCGGNGNNFKSESECEKKCQVVANRRGNGAEGFEVGFVLDEIGHSRRMESSLRDYLRKAFALTEGQIQKVRMDEPTKGQVHFTIVASDARQKAKRISETLALGQFQFPHDGIVLRARSNGWWTKRTTDGGEGEGDEHGTDAEKMEMGQHFPLFWVLLVSVVIFALVVLFIPCCAFVSVLSSPRVRALGQHNWSPMTNARNDGISTTPTVLMEESEDRVRALRTRSSAVGGGMPSQPPREDHLPMPLAVAPSSPSPAASSTASTHLAHRQRIIAPRILTEEGGETERIRRGERTSVRSTWRWRT</sequence>
<keyword evidence="13" id="KW-1185">Reference proteome</keyword>
<keyword evidence="8" id="KW-0812">Transmembrane</keyword>
<evidence type="ECO:0000256" key="6">
    <source>
        <dbReference type="PROSITE-ProRule" id="PRU00500"/>
    </source>
</evidence>
<feature type="domain" description="Thyroglobulin type-1" evidence="10">
    <location>
        <begin position="491"/>
        <end position="564"/>
    </location>
</feature>
<evidence type="ECO:0000313" key="13">
    <source>
        <dbReference type="Proteomes" id="UP000887572"/>
    </source>
</evidence>
<dbReference type="InterPro" id="IPR008197">
    <property type="entry name" value="WAP_dom"/>
</dbReference>
<dbReference type="SMART" id="SM00217">
    <property type="entry name" value="WAP"/>
    <property type="match status" value="3"/>
</dbReference>
<comment type="subcellular location">
    <subcellularLocation>
        <location evidence="1">Secreted</location>
    </subcellularLocation>
</comment>
<dbReference type="InterPro" id="IPR004094">
    <property type="entry name" value="Antistasin-like"/>
</dbReference>
<dbReference type="InterPro" id="IPR020901">
    <property type="entry name" value="Prtase_inh_Kunz-CS"/>
</dbReference>
<keyword evidence="5" id="KW-0393">Immunoglobulin domain</keyword>
<dbReference type="CDD" id="cd00109">
    <property type="entry name" value="Kunitz-type"/>
    <property type="match status" value="1"/>
</dbReference>
<dbReference type="InterPro" id="IPR036880">
    <property type="entry name" value="Kunitz_BPTI_sf"/>
</dbReference>
<feature type="domain" description="WAP" evidence="12">
    <location>
        <begin position="429"/>
        <end position="487"/>
    </location>
</feature>
<accession>A0A914H1I0</accession>
<dbReference type="Proteomes" id="UP000887572">
    <property type="component" value="Unplaced"/>
</dbReference>
<dbReference type="Gene3D" id="2.10.22.10">
    <property type="entry name" value="Antistasin, domain 1"/>
    <property type="match status" value="1"/>
</dbReference>
<proteinExistence type="predicted"/>
<dbReference type="SUPFAM" id="SSF57262">
    <property type="entry name" value="Leech antihemostatic proteins"/>
    <property type="match status" value="1"/>
</dbReference>
<dbReference type="SUPFAM" id="SSF57362">
    <property type="entry name" value="BPTI-like"/>
    <property type="match status" value="1"/>
</dbReference>
<dbReference type="InterPro" id="IPR011061">
    <property type="entry name" value="Hirudin/antistatin"/>
</dbReference>
<dbReference type="PROSITE" id="PS51162">
    <property type="entry name" value="THYROGLOBULIN_1_2"/>
    <property type="match status" value="3"/>
</dbReference>
<dbReference type="Pfam" id="PF00086">
    <property type="entry name" value="Thyroglobulin_1"/>
    <property type="match status" value="3"/>
</dbReference>
<dbReference type="SMART" id="SM00289">
    <property type="entry name" value="WR1"/>
    <property type="match status" value="3"/>
</dbReference>
<keyword evidence="3" id="KW-0732">Signal</keyword>
<evidence type="ECO:0000259" key="9">
    <source>
        <dbReference type="PROSITE" id="PS50279"/>
    </source>
</evidence>
<comment type="caution">
    <text evidence="6">Lacks conserved residue(s) required for the propagation of feature annotation.</text>
</comment>
<dbReference type="Pfam" id="PF00014">
    <property type="entry name" value="Kunitz_BPTI"/>
    <property type="match status" value="1"/>
</dbReference>
<dbReference type="SMART" id="SM00211">
    <property type="entry name" value="TY"/>
    <property type="match status" value="3"/>
</dbReference>
<keyword evidence="4" id="KW-1015">Disulfide bond</keyword>
<evidence type="ECO:0000256" key="4">
    <source>
        <dbReference type="ARBA" id="ARBA00023157"/>
    </source>
</evidence>
<dbReference type="GO" id="GO:0004867">
    <property type="term" value="F:serine-type endopeptidase inhibitor activity"/>
    <property type="evidence" value="ECO:0007669"/>
    <property type="project" value="InterPro"/>
</dbReference>
<name>A0A914H1I0_GLORO</name>
<organism evidence="13 14">
    <name type="scientific">Globodera rostochiensis</name>
    <name type="common">Golden nematode worm</name>
    <name type="synonym">Heterodera rostochiensis</name>
    <dbReference type="NCBI Taxonomy" id="31243"/>
    <lineage>
        <taxon>Eukaryota</taxon>
        <taxon>Metazoa</taxon>
        <taxon>Ecdysozoa</taxon>
        <taxon>Nematoda</taxon>
        <taxon>Chromadorea</taxon>
        <taxon>Rhabditida</taxon>
        <taxon>Tylenchina</taxon>
        <taxon>Tylenchomorpha</taxon>
        <taxon>Tylenchoidea</taxon>
        <taxon>Heteroderidae</taxon>
        <taxon>Heteroderinae</taxon>
        <taxon>Globodera</taxon>
    </lineage>
</organism>
<dbReference type="PROSITE" id="PS00484">
    <property type="entry name" value="THYROGLOBULIN_1_1"/>
    <property type="match status" value="1"/>
</dbReference>
<dbReference type="Gene3D" id="4.10.800.10">
    <property type="entry name" value="Thyroglobulin type-1"/>
    <property type="match status" value="2"/>
</dbReference>
<dbReference type="InterPro" id="IPR002223">
    <property type="entry name" value="Kunitz_BPTI"/>
</dbReference>
<dbReference type="GO" id="GO:0048019">
    <property type="term" value="F:receptor antagonist activity"/>
    <property type="evidence" value="ECO:0007669"/>
    <property type="project" value="TreeGrafter"/>
</dbReference>